<feature type="transmembrane region" description="Helical" evidence="1">
    <location>
        <begin position="230"/>
        <end position="255"/>
    </location>
</feature>
<feature type="transmembrane region" description="Helical" evidence="1">
    <location>
        <begin position="202"/>
        <end position="224"/>
    </location>
</feature>
<organism evidence="2 3">
    <name type="scientific">Streptomyces europaeiscabiei</name>
    <dbReference type="NCBI Taxonomy" id="146819"/>
    <lineage>
        <taxon>Bacteria</taxon>
        <taxon>Bacillati</taxon>
        <taxon>Actinomycetota</taxon>
        <taxon>Actinomycetes</taxon>
        <taxon>Kitasatosporales</taxon>
        <taxon>Streptomycetaceae</taxon>
        <taxon>Streptomyces</taxon>
    </lineage>
</organism>
<evidence type="ECO:0000256" key="1">
    <source>
        <dbReference type="SAM" id="Phobius"/>
    </source>
</evidence>
<reference evidence="2 3" key="1">
    <citation type="journal article" date="2023" name="Microb. Genom.">
        <title>Mesoterricola silvestris gen. nov., sp. nov., Mesoterricola sediminis sp. nov., Geothrix oryzae sp. nov., Geothrix edaphica sp. nov., Geothrix rubra sp. nov., and Geothrix limicola sp. nov., six novel members of Acidobacteriota isolated from soils.</title>
        <authorList>
            <person name="Weisberg A.J."/>
            <person name="Pearce E."/>
            <person name="Kramer C.G."/>
            <person name="Chang J.H."/>
            <person name="Clarke C.R."/>
        </authorList>
    </citation>
    <scope>NUCLEOTIDE SEQUENCE [LARGE SCALE GENOMIC DNA]</scope>
    <source>
        <strain evidence="2 3">ID09-01A</strain>
    </source>
</reference>
<keyword evidence="1" id="KW-1133">Transmembrane helix</keyword>
<dbReference type="Proteomes" id="UP001271274">
    <property type="component" value="Unassembled WGS sequence"/>
</dbReference>
<accession>A0ABU4NJW4</accession>
<feature type="transmembrane region" description="Helical" evidence="1">
    <location>
        <begin position="160"/>
        <end position="181"/>
    </location>
</feature>
<feature type="transmembrane region" description="Helical" evidence="1">
    <location>
        <begin position="60"/>
        <end position="79"/>
    </location>
</feature>
<feature type="transmembrane region" description="Helical" evidence="1">
    <location>
        <begin position="91"/>
        <end position="116"/>
    </location>
</feature>
<keyword evidence="1" id="KW-0812">Transmembrane</keyword>
<name>A0ABU4NJW4_9ACTN</name>
<dbReference type="RefSeq" id="WP_319062771.1">
    <property type="nucleotide sequence ID" value="NZ_JARAYT010000011.1"/>
</dbReference>
<protein>
    <recommendedName>
        <fullName evidence="4">Integral membrane protein</fullName>
    </recommendedName>
</protein>
<keyword evidence="3" id="KW-1185">Reference proteome</keyword>
<proteinExistence type="predicted"/>
<feature type="transmembrane region" description="Helical" evidence="1">
    <location>
        <begin position="20"/>
        <end position="40"/>
    </location>
</feature>
<sequence>MPCRPPTLDVQTVAELYSQLSGVLAGFALAAVFIVISHFLGDAAPTGRREEALGQALPPLLAALLGLVMSSLTYCVVAADGDNPGRALFQHVVAGVGFSVAGALLIFATVLLIEGVLPYDPVHYARRLLGQCVPLPIFALLCDGAYAYGKAYNGGRAPGWLGVLIVLLLSLVLAVSVLGYAAYGRPGLDGIRVTGGGATRAIAVSGLSIVTVCLLSVVTTMGLAGTGCSVPIGAVVTVLLCGFLAAVGLCVWLFVTRPVRPTVPVPAPTWAPVA</sequence>
<dbReference type="EMBL" id="JARAYU010000009">
    <property type="protein sequence ID" value="MDX3703118.1"/>
    <property type="molecule type" value="Genomic_DNA"/>
</dbReference>
<comment type="caution">
    <text evidence="2">The sequence shown here is derived from an EMBL/GenBank/DDBJ whole genome shotgun (WGS) entry which is preliminary data.</text>
</comment>
<evidence type="ECO:0000313" key="2">
    <source>
        <dbReference type="EMBL" id="MDX3703118.1"/>
    </source>
</evidence>
<evidence type="ECO:0000313" key="3">
    <source>
        <dbReference type="Proteomes" id="UP001271274"/>
    </source>
</evidence>
<gene>
    <name evidence="2" type="ORF">PV662_25775</name>
</gene>
<evidence type="ECO:0008006" key="4">
    <source>
        <dbReference type="Google" id="ProtNLM"/>
    </source>
</evidence>
<keyword evidence="1" id="KW-0472">Membrane</keyword>